<feature type="compositionally biased region" description="Low complexity" evidence="1">
    <location>
        <begin position="382"/>
        <end position="399"/>
    </location>
</feature>
<name>A0A856QNG7_9GAMM</name>
<keyword evidence="2" id="KW-0812">Transmembrane</keyword>
<proteinExistence type="predicted"/>
<dbReference type="Proteomes" id="UP000324285">
    <property type="component" value="Chromosome"/>
</dbReference>
<dbReference type="KEGG" id="hbh:E4T21_07920"/>
<gene>
    <name evidence="3" type="ORF">E4T21_07920</name>
</gene>
<evidence type="ECO:0000313" key="4">
    <source>
        <dbReference type="Proteomes" id="UP000324285"/>
    </source>
</evidence>
<evidence type="ECO:0000256" key="1">
    <source>
        <dbReference type="SAM" id="MobiDB-lite"/>
    </source>
</evidence>
<feature type="compositionally biased region" description="Basic and acidic residues" evidence="1">
    <location>
        <begin position="503"/>
        <end position="514"/>
    </location>
</feature>
<organism evidence="3 4">
    <name type="scientific">Halomonas binhaiensis</name>
    <dbReference type="NCBI Taxonomy" id="2562282"/>
    <lineage>
        <taxon>Bacteria</taxon>
        <taxon>Pseudomonadati</taxon>
        <taxon>Pseudomonadota</taxon>
        <taxon>Gammaproteobacteria</taxon>
        <taxon>Oceanospirillales</taxon>
        <taxon>Halomonadaceae</taxon>
        <taxon>Halomonas</taxon>
    </lineage>
</organism>
<reference evidence="3" key="1">
    <citation type="submission" date="2021-02" db="EMBL/GenBank/DDBJ databases">
        <title>Strain Y2R2, a novel species of the genus Halomonas.</title>
        <authorList>
            <person name="Huang H."/>
        </authorList>
    </citation>
    <scope>NUCLEOTIDE SEQUENCE</scope>
    <source>
        <strain evidence="3">Y2R2</strain>
    </source>
</reference>
<dbReference type="RefSeq" id="WP_187775133.1">
    <property type="nucleotide sequence ID" value="NZ_CP038437.2"/>
</dbReference>
<evidence type="ECO:0000313" key="3">
    <source>
        <dbReference type="EMBL" id="QEM81480.2"/>
    </source>
</evidence>
<feature type="compositionally biased region" description="Basic and acidic residues" evidence="1">
    <location>
        <begin position="353"/>
        <end position="367"/>
    </location>
</feature>
<protein>
    <submittedName>
        <fullName evidence="3">DUF2333 family protein</fullName>
    </submittedName>
</protein>
<evidence type="ECO:0000256" key="2">
    <source>
        <dbReference type="SAM" id="Phobius"/>
    </source>
</evidence>
<feature type="region of interest" description="Disordered" evidence="1">
    <location>
        <begin position="353"/>
        <end position="514"/>
    </location>
</feature>
<keyword evidence="4" id="KW-1185">Reference proteome</keyword>
<feature type="compositionally biased region" description="Basic and acidic residues" evidence="1">
    <location>
        <begin position="473"/>
        <end position="484"/>
    </location>
</feature>
<dbReference type="EMBL" id="CP038437">
    <property type="protein sequence ID" value="QEM81480.2"/>
    <property type="molecule type" value="Genomic_DNA"/>
</dbReference>
<accession>A0A856QNG7</accession>
<keyword evidence="2" id="KW-1133">Transmembrane helix</keyword>
<dbReference type="InterPro" id="IPR016936">
    <property type="entry name" value="UCP029693"/>
</dbReference>
<feature type="transmembrane region" description="Helical" evidence="2">
    <location>
        <begin position="21"/>
        <end position="45"/>
    </location>
</feature>
<dbReference type="AlphaFoldDB" id="A0A856QNG7"/>
<sequence length="514" mass="55521">MISRRLRDERRREQLETPQYGWIWKPLAGLAILVIVVVAGLTIWWSLAPSRFDVNAATLERREAASADAKGAMAVATLAEVVDTLLDKPGGYLRDDILPPGLLMDNMSSWEAGVLSQARLLGAALPKLDAQAGESVAQVNELLQGDDSQWFGTSTGKRLADASTQLDTYLAQFSTQGGSVFDSAGLKPWLESVRDELQRITLRLSASVEDIDSLKEMGISVADVPQDADVPWYHVDNDFHQARGEAWALILLLEAVYRDEQGVIAAAGLDNNWQRLLAELERTQRQLWSPVVLRGSGFGIFANYPLTMAHQLSRAGITLDMLIDDMSELPEEPHQGKPAGQKTTRSFIDEVVTEQKHDQGSKQDKAADSGQEQATESEQDEAANAGQEQAAESEQGKAADPGQEQATESEQDKAANAGQEQAAESEQGKAADPGQEQAAESEQDKAADSSREQNADSEQGKAADAGQEQGDSDSEKKQGAESEQGKPIMPGEAGEPTSPESDATPRQDASEQAE</sequence>
<keyword evidence="2" id="KW-0472">Membrane</keyword>
<feature type="compositionally biased region" description="Basic and acidic residues" evidence="1">
    <location>
        <begin position="442"/>
        <end position="461"/>
    </location>
</feature>
<dbReference type="Pfam" id="PF10095">
    <property type="entry name" value="DUF2333"/>
    <property type="match status" value="1"/>
</dbReference>